<proteinExistence type="predicted"/>
<reference evidence="1" key="1">
    <citation type="journal article" date="2023" name="Mol. Phylogenet. Evol.">
        <title>Genome-scale phylogeny and comparative genomics of the fungal order Sordariales.</title>
        <authorList>
            <person name="Hensen N."/>
            <person name="Bonometti L."/>
            <person name="Westerberg I."/>
            <person name="Brannstrom I.O."/>
            <person name="Guillou S."/>
            <person name="Cros-Aarteil S."/>
            <person name="Calhoun S."/>
            <person name="Haridas S."/>
            <person name="Kuo A."/>
            <person name="Mondo S."/>
            <person name="Pangilinan J."/>
            <person name="Riley R."/>
            <person name="LaButti K."/>
            <person name="Andreopoulos B."/>
            <person name="Lipzen A."/>
            <person name="Chen C."/>
            <person name="Yan M."/>
            <person name="Daum C."/>
            <person name="Ng V."/>
            <person name="Clum A."/>
            <person name="Steindorff A."/>
            <person name="Ohm R.A."/>
            <person name="Martin F."/>
            <person name="Silar P."/>
            <person name="Natvig D.O."/>
            <person name="Lalanne C."/>
            <person name="Gautier V."/>
            <person name="Ament-Velasquez S.L."/>
            <person name="Kruys A."/>
            <person name="Hutchinson M.I."/>
            <person name="Powell A.J."/>
            <person name="Barry K."/>
            <person name="Miller A.N."/>
            <person name="Grigoriev I.V."/>
            <person name="Debuchy R."/>
            <person name="Gladieux P."/>
            <person name="Hiltunen Thoren M."/>
            <person name="Johannesson H."/>
        </authorList>
    </citation>
    <scope>NUCLEOTIDE SEQUENCE</scope>
    <source>
        <strain evidence="1">SMH4131-1</strain>
    </source>
</reference>
<dbReference type="EMBL" id="JAUEPO010000001">
    <property type="protein sequence ID" value="KAK3337651.1"/>
    <property type="molecule type" value="Genomic_DNA"/>
</dbReference>
<dbReference type="Proteomes" id="UP001286456">
    <property type="component" value="Unassembled WGS sequence"/>
</dbReference>
<accession>A0AAE0MM43</accession>
<dbReference type="AlphaFoldDB" id="A0AAE0MM43"/>
<gene>
    <name evidence="1" type="ORF">B0T19DRAFT_80310</name>
</gene>
<reference evidence="1" key="2">
    <citation type="submission" date="2023-06" db="EMBL/GenBank/DDBJ databases">
        <authorList>
            <consortium name="Lawrence Berkeley National Laboratory"/>
            <person name="Haridas S."/>
            <person name="Hensen N."/>
            <person name="Bonometti L."/>
            <person name="Westerberg I."/>
            <person name="Brannstrom I.O."/>
            <person name="Guillou S."/>
            <person name="Cros-Aarteil S."/>
            <person name="Calhoun S."/>
            <person name="Kuo A."/>
            <person name="Mondo S."/>
            <person name="Pangilinan J."/>
            <person name="Riley R."/>
            <person name="Labutti K."/>
            <person name="Andreopoulos B."/>
            <person name="Lipzen A."/>
            <person name="Chen C."/>
            <person name="Yanf M."/>
            <person name="Daum C."/>
            <person name="Ng V."/>
            <person name="Clum A."/>
            <person name="Steindorff A."/>
            <person name="Ohm R."/>
            <person name="Martin F."/>
            <person name="Silar P."/>
            <person name="Natvig D."/>
            <person name="Lalanne C."/>
            <person name="Gautier V."/>
            <person name="Ament-Velasquez S.L."/>
            <person name="Kruys A."/>
            <person name="Hutchinson M.I."/>
            <person name="Powell A.J."/>
            <person name="Barry K."/>
            <person name="Miller A.N."/>
            <person name="Grigoriev I.V."/>
            <person name="Debuchy R."/>
            <person name="Gladieux P."/>
            <person name="Thoren M.H."/>
            <person name="Johannesson H."/>
        </authorList>
    </citation>
    <scope>NUCLEOTIDE SEQUENCE</scope>
    <source>
        <strain evidence="1">SMH4131-1</strain>
    </source>
</reference>
<sequence>MLNLQRIKSARHEIHGATAPLNSIDAEADLLLALLALIKATAPLQTAGVNQQAYLVMDIASRLTGSMLTMGAENRRSPPCETPRELKPADHEYGHLETMLGQLRRAREALADLVCKVRAGLKGNARDGFWVAVDLAEGVSGKVKEAVGRDLEIWEVVRGREAVDGLVKLNDADVEKLGLPRLAGSV</sequence>
<organism evidence="1 2">
    <name type="scientific">Cercophora scortea</name>
    <dbReference type="NCBI Taxonomy" id="314031"/>
    <lineage>
        <taxon>Eukaryota</taxon>
        <taxon>Fungi</taxon>
        <taxon>Dikarya</taxon>
        <taxon>Ascomycota</taxon>
        <taxon>Pezizomycotina</taxon>
        <taxon>Sordariomycetes</taxon>
        <taxon>Sordariomycetidae</taxon>
        <taxon>Sordariales</taxon>
        <taxon>Lasiosphaeriaceae</taxon>
        <taxon>Cercophora</taxon>
    </lineage>
</organism>
<protein>
    <submittedName>
        <fullName evidence="1">Uncharacterized protein</fullName>
    </submittedName>
</protein>
<keyword evidence="2" id="KW-1185">Reference proteome</keyword>
<evidence type="ECO:0000313" key="1">
    <source>
        <dbReference type="EMBL" id="KAK3337651.1"/>
    </source>
</evidence>
<comment type="caution">
    <text evidence="1">The sequence shown here is derived from an EMBL/GenBank/DDBJ whole genome shotgun (WGS) entry which is preliminary data.</text>
</comment>
<evidence type="ECO:0000313" key="2">
    <source>
        <dbReference type="Proteomes" id="UP001286456"/>
    </source>
</evidence>
<name>A0AAE0MM43_9PEZI</name>